<sequence>MTSNMSDRGTATYTHYPLSTPQSIRVLILQPAPCSYTPLRCSIDELPLNIFSKLGRHVSPEDILSEISYEALSYVWGERTGSLPLEVITPKKDNYLEDEIKTLLITPSCDAALRHLRYRFKPRRLWVDAICIDQISVEEKNFQVPLMGTIFKTASTVLIWLGKGAWGDWAVRLAVKWHRALKPSRDWTVTVGQKFMARLFPVFLWLFLPLSRMNELGNHDWHQRVWTLQELGLASTERCYWGGWTCSVYDLYSLMRDVSQGGTYLGKPGQKILDAGPAIWRDHAARSIRSLTSPRAGPLLPRGLKIAGSAVKTTRDYWRIPNVQVATTSKTQGIGFDPLDFIIRVQFSSSTDPRDMVYGITGILQLHNPSFNTIVYYDKPVDWVYTQFVYEFVLITGRLDILQLVNPRDDKPSWLFDWTLPPRIESYTPDNVESATKELLFPGLDATAQSIMSQSSSASIEKLAEEHLDGNTDVIYAKGFLVSTVSRVSSTESQSCSRYEQPLTNAQRICNELQSIHYWCAESRAYWPEGKSKSMVRNPYSGTINLLTEEISYLFRDYSRDGEAQRVVGEDEDSQNQPKDFLAGRGGWVSNNTRAQRRIDRNENPPNWAQKLPDLYELARQASPLIEMTMELCCRIFGGTQPPRIHSRRFFSTDSWWLGNTVFDVQEGDLVFLLEGCGAPVILRPEEDGLGCANGVSRYRFLGACYVYAENSEDRESSDLLGPVMDGTCWKTCVEEGTPMQYLNIV</sequence>
<protein>
    <submittedName>
        <fullName evidence="3">Heterokaryon incompatibility protein-domain-containing protein</fullName>
    </submittedName>
</protein>
<dbReference type="InterPro" id="IPR052895">
    <property type="entry name" value="HetReg/Transcr_Mod"/>
</dbReference>
<reference evidence="3" key="1">
    <citation type="submission" date="2022-07" db="EMBL/GenBank/DDBJ databases">
        <title>Draft genome sequence of Zalerion maritima ATCC 34329, a (micro)plastics degrading marine fungus.</title>
        <authorList>
            <person name="Paco A."/>
            <person name="Goncalves M.F.M."/>
            <person name="Rocha-Santos T.A.P."/>
            <person name="Alves A."/>
        </authorList>
    </citation>
    <scope>NUCLEOTIDE SEQUENCE</scope>
    <source>
        <strain evidence="3">ATCC 34329</strain>
    </source>
</reference>
<comment type="caution">
    <text evidence="3">The sequence shown here is derived from an EMBL/GenBank/DDBJ whole genome shotgun (WGS) entry which is preliminary data.</text>
</comment>
<proteinExistence type="predicted"/>
<dbReference type="AlphaFoldDB" id="A0AAD5WQL6"/>
<dbReference type="Proteomes" id="UP001201980">
    <property type="component" value="Unassembled WGS sequence"/>
</dbReference>
<accession>A0AAD5WQL6</accession>
<dbReference type="InterPro" id="IPR010730">
    <property type="entry name" value="HET"/>
</dbReference>
<feature type="domain" description="Heterokaryon incompatibility" evidence="2">
    <location>
        <begin position="69"/>
        <end position="230"/>
    </location>
</feature>
<evidence type="ECO:0000256" key="1">
    <source>
        <dbReference type="SAM" id="MobiDB-lite"/>
    </source>
</evidence>
<evidence type="ECO:0000259" key="2">
    <source>
        <dbReference type="Pfam" id="PF06985"/>
    </source>
</evidence>
<evidence type="ECO:0000313" key="3">
    <source>
        <dbReference type="EMBL" id="KAJ2895986.1"/>
    </source>
</evidence>
<dbReference type="Pfam" id="PF06985">
    <property type="entry name" value="HET"/>
    <property type="match status" value="1"/>
</dbReference>
<dbReference type="EMBL" id="JAKWBI020000362">
    <property type="protein sequence ID" value="KAJ2895986.1"/>
    <property type="molecule type" value="Genomic_DNA"/>
</dbReference>
<name>A0AAD5WQL6_9PEZI</name>
<organism evidence="3 4">
    <name type="scientific">Zalerion maritima</name>
    <dbReference type="NCBI Taxonomy" id="339359"/>
    <lineage>
        <taxon>Eukaryota</taxon>
        <taxon>Fungi</taxon>
        <taxon>Dikarya</taxon>
        <taxon>Ascomycota</taxon>
        <taxon>Pezizomycotina</taxon>
        <taxon>Sordariomycetes</taxon>
        <taxon>Lulworthiomycetidae</taxon>
        <taxon>Lulworthiales</taxon>
        <taxon>Lulworthiaceae</taxon>
        <taxon>Zalerion</taxon>
    </lineage>
</organism>
<feature type="region of interest" description="Disordered" evidence="1">
    <location>
        <begin position="567"/>
        <end position="588"/>
    </location>
</feature>
<dbReference type="PANTHER" id="PTHR24148">
    <property type="entry name" value="ANKYRIN REPEAT DOMAIN-CONTAINING PROTEIN 39 HOMOLOG-RELATED"/>
    <property type="match status" value="1"/>
</dbReference>
<evidence type="ECO:0000313" key="4">
    <source>
        <dbReference type="Proteomes" id="UP001201980"/>
    </source>
</evidence>
<keyword evidence="4" id="KW-1185">Reference proteome</keyword>
<gene>
    <name evidence="3" type="ORF">MKZ38_005994</name>
</gene>
<dbReference type="PANTHER" id="PTHR24148:SF64">
    <property type="entry name" value="HETEROKARYON INCOMPATIBILITY DOMAIN-CONTAINING PROTEIN"/>
    <property type="match status" value="1"/>
</dbReference>